<dbReference type="Gene3D" id="3.90.1590.10">
    <property type="entry name" value="glutathione-dependent formaldehyde- activating enzyme (gfa)"/>
    <property type="match status" value="1"/>
</dbReference>
<dbReference type="EMBL" id="CP036532">
    <property type="protein sequence ID" value="QBK30258.1"/>
    <property type="molecule type" value="Genomic_DNA"/>
</dbReference>
<evidence type="ECO:0000256" key="4">
    <source>
        <dbReference type="ARBA" id="ARBA00023239"/>
    </source>
</evidence>
<dbReference type="PANTHER" id="PTHR33337:SF40">
    <property type="entry name" value="CENP-V_GFA DOMAIN-CONTAINING PROTEIN-RELATED"/>
    <property type="match status" value="1"/>
</dbReference>
<name>A0A4V1A3T7_9HYPH</name>
<dbReference type="GO" id="GO:0046872">
    <property type="term" value="F:metal ion binding"/>
    <property type="evidence" value="ECO:0007669"/>
    <property type="project" value="UniProtKB-KW"/>
</dbReference>
<dbReference type="InterPro" id="IPR006913">
    <property type="entry name" value="CENP-V/GFA"/>
</dbReference>
<dbReference type="RefSeq" id="WP_131615960.1">
    <property type="nucleotide sequence ID" value="NZ_CP036532.1"/>
</dbReference>
<dbReference type="OrthoDB" id="9807246at2"/>
<dbReference type="SUPFAM" id="SSF51316">
    <property type="entry name" value="Mss4-like"/>
    <property type="match status" value="1"/>
</dbReference>
<dbReference type="GO" id="GO:0016846">
    <property type="term" value="F:carbon-sulfur lyase activity"/>
    <property type="evidence" value="ECO:0007669"/>
    <property type="project" value="InterPro"/>
</dbReference>
<keyword evidence="8" id="KW-1185">Reference proteome</keyword>
<gene>
    <name evidence="7" type="ORF">E0E05_06365</name>
</gene>
<accession>A0A4V1A3T7</accession>
<proteinExistence type="inferred from homology"/>
<dbReference type="KEGG" id="rpod:E0E05_06365"/>
<protein>
    <submittedName>
        <fullName evidence="7">GFA family protein</fullName>
    </submittedName>
</protein>
<evidence type="ECO:0000256" key="1">
    <source>
        <dbReference type="ARBA" id="ARBA00005495"/>
    </source>
</evidence>
<feature type="domain" description="CENP-V/GFA" evidence="6">
    <location>
        <begin position="5"/>
        <end position="118"/>
    </location>
</feature>
<dbReference type="Proteomes" id="UP000293719">
    <property type="component" value="Chromosome"/>
</dbReference>
<dbReference type="GeneID" id="90766916"/>
<sequence length="163" mass="17767">MTPTISGGCQCGAVRYRVHGPLDDPHLCHCRMCQKAAGNYFMPLGGAKRDAFEITRGEPSWFHSSGPVRRGFCAACGTPLFFETLGFDGINVTLGSLDDPAAVPPVSTYGTEAKMPWLADAAVRDGRTTEEEEFLDGKRVRDIAATNRQHPDHDTDTWPPARS</sequence>
<keyword evidence="4" id="KW-0456">Lyase</keyword>
<feature type="region of interest" description="Disordered" evidence="5">
    <location>
        <begin position="126"/>
        <end position="163"/>
    </location>
</feature>
<comment type="similarity">
    <text evidence="1">Belongs to the Gfa family.</text>
</comment>
<dbReference type="PANTHER" id="PTHR33337">
    <property type="entry name" value="GFA DOMAIN-CONTAINING PROTEIN"/>
    <property type="match status" value="1"/>
</dbReference>
<evidence type="ECO:0000256" key="2">
    <source>
        <dbReference type="ARBA" id="ARBA00022723"/>
    </source>
</evidence>
<keyword evidence="3" id="KW-0862">Zinc</keyword>
<evidence type="ECO:0000259" key="6">
    <source>
        <dbReference type="PROSITE" id="PS51891"/>
    </source>
</evidence>
<dbReference type="Pfam" id="PF04828">
    <property type="entry name" value="GFA"/>
    <property type="match status" value="1"/>
</dbReference>
<keyword evidence="2" id="KW-0479">Metal-binding</keyword>
<evidence type="ECO:0000313" key="7">
    <source>
        <dbReference type="EMBL" id="QBK30258.1"/>
    </source>
</evidence>
<dbReference type="PROSITE" id="PS51891">
    <property type="entry name" value="CENP_V_GFA"/>
    <property type="match status" value="1"/>
</dbReference>
<dbReference type="AlphaFoldDB" id="A0A4V1A3T7"/>
<evidence type="ECO:0000256" key="3">
    <source>
        <dbReference type="ARBA" id="ARBA00022833"/>
    </source>
</evidence>
<feature type="compositionally biased region" description="Basic and acidic residues" evidence="5">
    <location>
        <begin position="126"/>
        <end position="142"/>
    </location>
</feature>
<evidence type="ECO:0000313" key="8">
    <source>
        <dbReference type="Proteomes" id="UP000293719"/>
    </source>
</evidence>
<reference evidence="7 8" key="1">
    <citation type="journal article" date="2017" name="Int. J. Syst. Evol. Microbiol.">
        <title>Roseitalea porphyridii gen. nov., sp. nov., isolated from a red alga, and reclassification of Hoeflea suaedae Chung et al. 2013 as Pseudohoeflea suaedae gen. nov., comb. nov.</title>
        <authorList>
            <person name="Hyeon J.W."/>
            <person name="Jeong S.E."/>
            <person name="Baek K."/>
            <person name="Jeon C.O."/>
        </authorList>
    </citation>
    <scope>NUCLEOTIDE SEQUENCE [LARGE SCALE GENOMIC DNA]</scope>
    <source>
        <strain evidence="7 8">MA7-20</strain>
    </source>
</reference>
<evidence type="ECO:0000256" key="5">
    <source>
        <dbReference type="SAM" id="MobiDB-lite"/>
    </source>
</evidence>
<organism evidence="7 8">
    <name type="scientific">Roseitalea porphyridii</name>
    <dbReference type="NCBI Taxonomy" id="1852022"/>
    <lineage>
        <taxon>Bacteria</taxon>
        <taxon>Pseudomonadati</taxon>
        <taxon>Pseudomonadota</taxon>
        <taxon>Alphaproteobacteria</taxon>
        <taxon>Hyphomicrobiales</taxon>
        <taxon>Ahrensiaceae</taxon>
        <taxon>Roseitalea</taxon>
    </lineage>
</organism>
<dbReference type="InterPro" id="IPR011057">
    <property type="entry name" value="Mss4-like_sf"/>
</dbReference>